<keyword evidence="2" id="KW-1185">Reference proteome</keyword>
<dbReference type="SUPFAM" id="SSF52047">
    <property type="entry name" value="RNI-like"/>
    <property type="match status" value="1"/>
</dbReference>
<dbReference type="PANTHER" id="PTHR13318">
    <property type="entry name" value="PARTNER OF PAIRED, ISOFORM B-RELATED"/>
    <property type="match status" value="1"/>
</dbReference>
<evidence type="ECO:0000313" key="1">
    <source>
        <dbReference type="EMBL" id="GAQ84532.1"/>
    </source>
</evidence>
<gene>
    <name evidence="1" type="ORF">KFL_001930100</name>
</gene>
<dbReference type="InterPro" id="IPR032675">
    <property type="entry name" value="LRR_dom_sf"/>
</dbReference>
<dbReference type="Proteomes" id="UP000054558">
    <property type="component" value="Unassembled WGS sequence"/>
</dbReference>
<evidence type="ECO:0008006" key="3">
    <source>
        <dbReference type="Google" id="ProtNLM"/>
    </source>
</evidence>
<dbReference type="Gene3D" id="3.80.10.10">
    <property type="entry name" value="Ribonuclease Inhibitor"/>
    <property type="match status" value="1"/>
</dbReference>
<accession>A0A1Y1I3K3</accession>
<dbReference type="EMBL" id="DF237142">
    <property type="protein sequence ID" value="GAQ84532.1"/>
    <property type="molecule type" value="Genomic_DNA"/>
</dbReference>
<evidence type="ECO:0000313" key="2">
    <source>
        <dbReference type="Proteomes" id="UP000054558"/>
    </source>
</evidence>
<proteinExistence type="predicted"/>
<dbReference type="OMA" id="RLHLCFP"/>
<reference evidence="1 2" key="1">
    <citation type="journal article" date="2014" name="Nat. Commun.">
        <title>Klebsormidium flaccidum genome reveals primary factors for plant terrestrial adaptation.</title>
        <authorList>
            <person name="Hori K."/>
            <person name="Maruyama F."/>
            <person name="Fujisawa T."/>
            <person name="Togashi T."/>
            <person name="Yamamoto N."/>
            <person name="Seo M."/>
            <person name="Sato S."/>
            <person name="Yamada T."/>
            <person name="Mori H."/>
            <person name="Tajima N."/>
            <person name="Moriyama T."/>
            <person name="Ikeuchi M."/>
            <person name="Watanabe M."/>
            <person name="Wada H."/>
            <person name="Kobayashi K."/>
            <person name="Saito M."/>
            <person name="Masuda T."/>
            <person name="Sasaki-Sekimoto Y."/>
            <person name="Mashiguchi K."/>
            <person name="Awai K."/>
            <person name="Shimojima M."/>
            <person name="Masuda S."/>
            <person name="Iwai M."/>
            <person name="Nobusawa T."/>
            <person name="Narise T."/>
            <person name="Kondo S."/>
            <person name="Saito H."/>
            <person name="Sato R."/>
            <person name="Murakawa M."/>
            <person name="Ihara Y."/>
            <person name="Oshima-Yamada Y."/>
            <person name="Ohtaka K."/>
            <person name="Satoh M."/>
            <person name="Sonobe K."/>
            <person name="Ishii M."/>
            <person name="Ohtani R."/>
            <person name="Kanamori-Sato M."/>
            <person name="Honoki R."/>
            <person name="Miyazaki D."/>
            <person name="Mochizuki H."/>
            <person name="Umetsu J."/>
            <person name="Higashi K."/>
            <person name="Shibata D."/>
            <person name="Kamiya Y."/>
            <person name="Sato N."/>
            <person name="Nakamura Y."/>
            <person name="Tabata S."/>
            <person name="Ida S."/>
            <person name="Kurokawa K."/>
            <person name="Ohta H."/>
        </authorList>
    </citation>
    <scope>NUCLEOTIDE SEQUENCE [LARGE SCALE GENOMIC DNA]</scope>
    <source>
        <strain evidence="1 2">NIES-2285</strain>
    </source>
</reference>
<sequence>MKENLSVAMAPMKVTRLDALPAEILAQIVSLVPSQHDRNACSLASRSLKAAERATRTELKLRCSWEELESIPCCFRAVKTLGLEVPLRSINESDEEVKELRLGGETARRLAAGFPNVAVLSLPGDVKLPETLVLDFGKVWPHVRWVTGLQLGEGAGCAAVLRAFPELKEVHFHRVQPSDLLPACREVGFYNWQSLEKLSCVVDASTFLEVVPKCSELRRIDLHSTKDFRIDVDKLSAVFHNCTKLERLGLDAGGDDRYKPLLTSGAFDVLSSCPNMTSLKVTEQVSCGKPLNKSLVEVLANTERVIPLVRTLCLDCGSTKRCQGEGNMLGPRVMKFTSLTELTLTLCRTDQTMLQVVEGCPVLQKLSLIHSMSRDDFESLVTSLGQAPKLTDLSLEHYYDKLTLKEILECIDCLKPKLENLRLHCAQSNRGKGPLAPPMQGWPVLRKMSITCFIGTGDAAFNEDWFTDCPNLVEVSLGFQACDEIDIDTDTRESIVGDTSQGQKEHPIPPDKMGSGFVKNILSTVECFELQGHTGWPDAEISQVLQELQTAPRLRELDIDDFCPCYLQHDTWLTTSAAETVASFPVLEKVWVGSGDLEDVHVDPSRQEAFQILNKSRSLHEIGIVMSGREYHRHLLAEFNRSRMKVMEGHM</sequence>
<dbReference type="AlphaFoldDB" id="A0A1Y1I3K3"/>
<dbReference type="Gene3D" id="1.20.1280.50">
    <property type="match status" value="1"/>
</dbReference>
<protein>
    <recommendedName>
        <fullName evidence="3">F-box domain-containing protein</fullName>
    </recommendedName>
</protein>
<dbReference type="CDD" id="cd22159">
    <property type="entry name" value="F-box_AtTIR1-like"/>
    <property type="match status" value="1"/>
</dbReference>
<organism evidence="1 2">
    <name type="scientific">Klebsormidium nitens</name>
    <name type="common">Green alga</name>
    <name type="synonym">Ulothrix nitens</name>
    <dbReference type="NCBI Taxonomy" id="105231"/>
    <lineage>
        <taxon>Eukaryota</taxon>
        <taxon>Viridiplantae</taxon>
        <taxon>Streptophyta</taxon>
        <taxon>Klebsormidiophyceae</taxon>
        <taxon>Klebsormidiales</taxon>
        <taxon>Klebsormidiaceae</taxon>
        <taxon>Klebsormidium</taxon>
    </lineage>
</organism>
<name>A0A1Y1I3K3_KLENI</name>